<dbReference type="RefSeq" id="WP_380059307.1">
    <property type="nucleotide sequence ID" value="NZ_JBHSWB010000004.1"/>
</dbReference>
<sequence>MKCESTQPVPHGLDNDTVAALVTLYYLQDCPENFSIRISFSSLLKAMYLTDTGPNRALVLKSLDRLNAAKFRFQDAWKHEDSRVSLKSRFSIVDRVDDIRRMPEHQTIAGRDEHDLLIYLGSALAHSVNARQILTLRPAVLAELSSCVARSVYRTFEGIRIASSAPDELKKELLLDTAELAGYLRLLAPNGDIADSANVQRIIKPALTSLQTMGYLERVDTIGRGKMATLRLTFSGEANIVDMRSVAILETLGIFDETAFDLARTHSRDVIEAVRDYALEAPGIRSPSGFAIKKLTAGEGPNILRARKVKQARAVKTSAQRAEPQILPDEEPQVARSLEERVNEVHRTVSFLLKKRLNEDQYGQLRAWLIVQAEPEATARAVTTAAAAGELDAFASQLVQQLGVPIAVSL</sequence>
<organism evidence="1 2">
    <name type="scientific">Deinococcus multiflagellatus</name>
    <dbReference type="NCBI Taxonomy" id="1656887"/>
    <lineage>
        <taxon>Bacteria</taxon>
        <taxon>Thermotogati</taxon>
        <taxon>Deinococcota</taxon>
        <taxon>Deinococci</taxon>
        <taxon>Deinococcales</taxon>
        <taxon>Deinococcaceae</taxon>
        <taxon>Deinococcus</taxon>
    </lineage>
</organism>
<dbReference type="EMBL" id="JBHSWB010000004">
    <property type="protein sequence ID" value="MFC6663653.1"/>
    <property type="molecule type" value="Genomic_DNA"/>
</dbReference>
<comment type="caution">
    <text evidence="1">The sequence shown here is derived from an EMBL/GenBank/DDBJ whole genome shotgun (WGS) entry which is preliminary data.</text>
</comment>
<accession>A0ABW1ZT31</accession>
<dbReference type="Proteomes" id="UP001596317">
    <property type="component" value="Unassembled WGS sequence"/>
</dbReference>
<protein>
    <submittedName>
        <fullName evidence="1">Uncharacterized protein</fullName>
    </submittedName>
</protein>
<gene>
    <name evidence="1" type="ORF">ACFP90_26940</name>
</gene>
<evidence type="ECO:0000313" key="1">
    <source>
        <dbReference type="EMBL" id="MFC6663653.1"/>
    </source>
</evidence>
<reference evidence="2" key="1">
    <citation type="journal article" date="2019" name="Int. J. Syst. Evol. Microbiol.">
        <title>The Global Catalogue of Microorganisms (GCM) 10K type strain sequencing project: providing services to taxonomists for standard genome sequencing and annotation.</title>
        <authorList>
            <consortium name="The Broad Institute Genomics Platform"/>
            <consortium name="The Broad Institute Genome Sequencing Center for Infectious Disease"/>
            <person name="Wu L."/>
            <person name="Ma J."/>
        </authorList>
    </citation>
    <scope>NUCLEOTIDE SEQUENCE [LARGE SCALE GENOMIC DNA]</scope>
    <source>
        <strain evidence="2">CCUG 63830</strain>
    </source>
</reference>
<keyword evidence="2" id="KW-1185">Reference proteome</keyword>
<proteinExistence type="predicted"/>
<evidence type="ECO:0000313" key="2">
    <source>
        <dbReference type="Proteomes" id="UP001596317"/>
    </source>
</evidence>
<name>A0ABW1ZT31_9DEIO</name>